<dbReference type="GO" id="GO:0009102">
    <property type="term" value="P:biotin biosynthetic process"/>
    <property type="evidence" value="ECO:0007669"/>
    <property type="project" value="UniProtKB-UniPathway"/>
</dbReference>
<dbReference type="GO" id="GO:0004015">
    <property type="term" value="F:adenosylmethionine-8-amino-7-oxononanoate transaminase activity"/>
    <property type="evidence" value="ECO:0007669"/>
    <property type="project" value="TreeGrafter"/>
</dbReference>
<dbReference type="GO" id="GO:0000287">
    <property type="term" value="F:magnesium ion binding"/>
    <property type="evidence" value="ECO:0007669"/>
    <property type="project" value="InterPro"/>
</dbReference>
<dbReference type="AlphaFoldDB" id="M3CY88"/>
<dbReference type="Proteomes" id="UP000016931">
    <property type="component" value="Unassembled WGS sequence"/>
</dbReference>
<dbReference type="InterPro" id="IPR015424">
    <property type="entry name" value="PyrdxlP-dep_Trfase"/>
</dbReference>
<protein>
    <submittedName>
        <fullName evidence="4">Aminotransferase class III family protein</fullName>
    </submittedName>
</protein>
<dbReference type="InterPro" id="IPR027417">
    <property type="entry name" value="P-loop_NTPase"/>
</dbReference>
<dbReference type="InterPro" id="IPR005814">
    <property type="entry name" value="Aminotrans_3"/>
</dbReference>
<evidence type="ECO:0000256" key="3">
    <source>
        <dbReference type="ARBA" id="ARBA00022679"/>
    </source>
</evidence>
<dbReference type="HAMAP" id="MF_00336">
    <property type="entry name" value="BioD"/>
    <property type="match status" value="1"/>
</dbReference>
<evidence type="ECO:0000256" key="2">
    <source>
        <dbReference type="ARBA" id="ARBA00022576"/>
    </source>
</evidence>
<dbReference type="GeneID" id="27907752"/>
<dbReference type="InterPro" id="IPR049704">
    <property type="entry name" value="Aminotrans_3_PPA_site"/>
</dbReference>
<dbReference type="eggNOG" id="KOG1401">
    <property type="taxonomic scope" value="Eukaryota"/>
</dbReference>
<dbReference type="UniPathway" id="UPA00078"/>
<comment type="subcellular location">
    <subcellularLocation>
        <location evidence="1">Mitochondrion</location>
    </subcellularLocation>
</comment>
<dbReference type="GO" id="GO:0004141">
    <property type="term" value="F:dethiobiotin synthase activity"/>
    <property type="evidence" value="ECO:0007669"/>
    <property type="project" value="InterPro"/>
</dbReference>
<dbReference type="GO" id="GO:0005739">
    <property type="term" value="C:mitochondrion"/>
    <property type="evidence" value="ECO:0007669"/>
    <property type="project" value="UniProtKB-SubCell"/>
</dbReference>
<dbReference type="OMA" id="KGWASRA"/>
<dbReference type="SUPFAM" id="SSF53383">
    <property type="entry name" value="PLP-dependent transferases"/>
    <property type="match status" value="1"/>
</dbReference>
<dbReference type="OrthoDB" id="425114at2759"/>
<name>M3CY88_SPHMS</name>
<dbReference type="PANTHER" id="PTHR42684:SF3">
    <property type="entry name" value="ADENOSYLMETHIONINE-8-AMINO-7-OXONONANOATE AMINOTRANSFERASE"/>
    <property type="match status" value="1"/>
</dbReference>
<dbReference type="STRING" id="692275.M3CY88"/>
<dbReference type="InterPro" id="IPR015421">
    <property type="entry name" value="PyrdxlP-dep_Trfase_major"/>
</dbReference>
<dbReference type="GO" id="GO:0005524">
    <property type="term" value="F:ATP binding"/>
    <property type="evidence" value="ECO:0007669"/>
    <property type="project" value="InterPro"/>
</dbReference>
<keyword evidence="3 4" id="KW-0808">Transferase</keyword>
<proteinExistence type="inferred from homology"/>
<dbReference type="PROSITE" id="PS00600">
    <property type="entry name" value="AA_TRANSFER_CLASS_3"/>
    <property type="match status" value="1"/>
</dbReference>
<evidence type="ECO:0000313" key="4">
    <source>
        <dbReference type="EMBL" id="EMF09032.1"/>
    </source>
</evidence>
<keyword evidence="2 4" id="KW-0032">Aminotransferase</keyword>
<sequence>MRTIGSVLWPKFRVLQIYGANTGVGKTIFSSILCRAFRKKLENVKYLKPISTGPLEEADDHHNKSFNGNIVDSKCLFQFDDPVSPHLAARTMGKVVPDAEVQAAVYDELKSYVDGRQGIAIVETAGGVLSPSPSGSSQADLYRPLRLPSLLVGDHRLGGIATTISAWESLHLRGYDVSTIALFAGERYQNYEYLRDYFRERQIDTFAVEEPPERQSSIVADREAMQRYYQKASEQESVEAFTESFLDAHEQRIQDIRIMSEVANEAIWHPFMQHTERSKDTITAWDSAYGDHFQAYRTAHERELTSVANASLLKPAFDGSASWWTQGLGHGNPQLALTAAHAAGRYGHVMFANAVHQPALDLATTVINKSGNPRLAKVFYSDNGSTGMEVAVKMALRATVERYKPQDRRSLDIRIVGLKNSYHGDTIGTMDCSEPSIYNEKVEWYRGRGIWLDFPTVKMRQGVWQVEAIAGTGETRAFDSLSAIFAFEQRQGDAQVYKKHIRETLLERVAHEGASLGALVIEPIILGAGGMLFADPLFQKCLVEVAREFYTDSFTPVRASSTTITNNNNNNEKDPLAWQGIPIIFDEVFTGLYRLGHFSAASFLAVQPDIVVNAKLLTGGLLPLCTTTASNSIFSAFLSPDKTDALLHGHSYTAHPVGCAVANESLRTFEKLDTSGAWDAFRRDWTLPAATSTPNPTTKSPPTPHIWSMWSHTFLTTASHKPSVEHVFALGSVVAICIKDPAGGGGYASTAATSLRDELLEEDGEVPGTSDGAVIHSRVMGNILYVMAALTTSEATLRGIEERVLRALE</sequence>
<dbReference type="SUPFAM" id="SSF52540">
    <property type="entry name" value="P-loop containing nucleoside triphosphate hydrolases"/>
    <property type="match status" value="1"/>
</dbReference>
<gene>
    <name evidence="4" type="ORF">SEPMUDRAFT_93438</name>
</gene>
<accession>M3CY88</accession>
<organism evidence="4 5">
    <name type="scientific">Sphaerulina musiva (strain SO2202)</name>
    <name type="common">Poplar stem canker fungus</name>
    <name type="synonym">Septoria musiva</name>
    <dbReference type="NCBI Taxonomy" id="692275"/>
    <lineage>
        <taxon>Eukaryota</taxon>
        <taxon>Fungi</taxon>
        <taxon>Dikarya</taxon>
        <taxon>Ascomycota</taxon>
        <taxon>Pezizomycotina</taxon>
        <taxon>Dothideomycetes</taxon>
        <taxon>Dothideomycetidae</taxon>
        <taxon>Mycosphaerellales</taxon>
        <taxon>Mycosphaerellaceae</taxon>
        <taxon>Sphaerulina</taxon>
    </lineage>
</organism>
<dbReference type="HOGENOM" id="CLU_010794_0_0_1"/>
<evidence type="ECO:0000313" key="5">
    <source>
        <dbReference type="Proteomes" id="UP000016931"/>
    </source>
</evidence>
<dbReference type="RefSeq" id="XP_016757153.1">
    <property type="nucleotide sequence ID" value="XM_016910615.1"/>
</dbReference>
<evidence type="ECO:0000256" key="1">
    <source>
        <dbReference type="ARBA" id="ARBA00004173"/>
    </source>
</evidence>
<dbReference type="Pfam" id="PF13500">
    <property type="entry name" value="AAA_26"/>
    <property type="match status" value="1"/>
</dbReference>
<dbReference type="Gene3D" id="3.40.50.300">
    <property type="entry name" value="P-loop containing nucleotide triphosphate hydrolases"/>
    <property type="match status" value="1"/>
</dbReference>
<dbReference type="Pfam" id="PF00202">
    <property type="entry name" value="Aminotran_3"/>
    <property type="match status" value="2"/>
</dbReference>
<dbReference type="GO" id="GO:0030170">
    <property type="term" value="F:pyridoxal phosphate binding"/>
    <property type="evidence" value="ECO:0007669"/>
    <property type="project" value="InterPro"/>
</dbReference>
<dbReference type="CDD" id="cd03109">
    <property type="entry name" value="DTBS"/>
    <property type="match status" value="1"/>
</dbReference>
<dbReference type="PANTHER" id="PTHR42684">
    <property type="entry name" value="ADENOSYLMETHIONINE-8-AMINO-7-OXONONANOATE AMINOTRANSFERASE"/>
    <property type="match status" value="1"/>
</dbReference>
<reference evidence="4 5" key="1">
    <citation type="journal article" date="2012" name="PLoS Pathog.">
        <title>Diverse lifestyles and strategies of plant pathogenesis encoded in the genomes of eighteen Dothideomycetes fungi.</title>
        <authorList>
            <person name="Ohm R.A."/>
            <person name="Feau N."/>
            <person name="Henrissat B."/>
            <person name="Schoch C.L."/>
            <person name="Horwitz B.A."/>
            <person name="Barry K.W."/>
            <person name="Condon B.J."/>
            <person name="Copeland A.C."/>
            <person name="Dhillon B."/>
            <person name="Glaser F."/>
            <person name="Hesse C.N."/>
            <person name="Kosti I."/>
            <person name="LaButti K."/>
            <person name="Lindquist E.A."/>
            <person name="Lucas S."/>
            <person name="Salamov A.A."/>
            <person name="Bradshaw R.E."/>
            <person name="Ciuffetti L."/>
            <person name="Hamelin R.C."/>
            <person name="Kema G.H.J."/>
            <person name="Lawrence C."/>
            <person name="Scott J.A."/>
            <person name="Spatafora J.W."/>
            <person name="Turgeon B.G."/>
            <person name="de Wit P.J.G.M."/>
            <person name="Zhong S."/>
            <person name="Goodwin S.B."/>
            <person name="Grigoriev I.V."/>
        </authorList>
    </citation>
    <scope>NUCLEOTIDE SEQUENCE [LARGE SCALE GENOMIC DNA]</scope>
    <source>
        <strain evidence="4 5">SO2202</strain>
    </source>
</reference>
<dbReference type="InterPro" id="IPR004472">
    <property type="entry name" value="DTB_synth_BioD"/>
</dbReference>
<keyword evidence="5" id="KW-1185">Reference proteome</keyword>
<dbReference type="EMBL" id="KB456270">
    <property type="protein sequence ID" value="EMF09032.1"/>
    <property type="molecule type" value="Genomic_DNA"/>
</dbReference>
<dbReference type="Gene3D" id="3.40.640.10">
    <property type="entry name" value="Type I PLP-dependent aspartate aminotransferase-like (Major domain)"/>
    <property type="match status" value="1"/>
</dbReference>